<comment type="function">
    <text evidence="2">Hydrolyzes the pyrophosphate bond of UDP-2,3-diacylglucosamine to yield 2,3-diacylglucosamine 1-phosphate (lipid X) and UMP by catalyzing the attack of water at the alpha-P atom. Involved in the biosynthesis of lipid A, a phosphorylated glycolipid that anchors the lipopolysaccharide to the outer membrane of the cell.</text>
</comment>
<dbReference type="EC" id="3.6.1.54" evidence="2"/>
<dbReference type="GO" id="GO:0030145">
    <property type="term" value="F:manganese ion binding"/>
    <property type="evidence" value="ECO:0007669"/>
    <property type="project" value="UniProtKB-UniRule"/>
</dbReference>
<dbReference type="OrthoDB" id="9783283at2"/>
<keyword evidence="1 2" id="KW-0378">Hydrolase</keyword>
<reference evidence="3" key="1">
    <citation type="journal article" date="2014" name="Int. J. Syst. Evol. Microbiol.">
        <title>Complete genome sequence of Corynebacterium casei LMG S-19264T (=DSM 44701T), isolated from a smear-ripened cheese.</title>
        <authorList>
            <consortium name="US DOE Joint Genome Institute (JGI-PGF)"/>
            <person name="Walter F."/>
            <person name="Albersmeier A."/>
            <person name="Kalinowski J."/>
            <person name="Ruckert C."/>
        </authorList>
    </citation>
    <scope>NUCLEOTIDE SEQUENCE</scope>
    <source>
        <strain evidence="3">CGMCC 1.15758</strain>
    </source>
</reference>
<feature type="binding site" evidence="2">
    <location>
        <position position="169"/>
    </location>
    <ligand>
        <name>substrate</name>
    </ligand>
</feature>
<protein>
    <recommendedName>
        <fullName evidence="2">UDP-2,3-diacylglucosamine hydrolase</fullName>
        <ecNumber evidence="2">3.6.1.54</ecNumber>
    </recommendedName>
    <alternativeName>
        <fullName evidence="2">UDP-2,3-diacylglucosamine diphosphatase</fullName>
    </alternativeName>
</protein>
<dbReference type="InterPro" id="IPR029052">
    <property type="entry name" value="Metallo-depent_PP-like"/>
</dbReference>
<reference evidence="3" key="2">
    <citation type="submission" date="2020-09" db="EMBL/GenBank/DDBJ databases">
        <authorList>
            <person name="Sun Q."/>
            <person name="Zhou Y."/>
        </authorList>
    </citation>
    <scope>NUCLEOTIDE SEQUENCE</scope>
    <source>
        <strain evidence="3">CGMCC 1.15758</strain>
    </source>
</reference>
<feature type="binding site" evidence="2">
    <location>
        <position position="196"/>
    </location>
    <ligand>
        <name>Mn(2+)</name>
        <dbReference type="ChEBI" id="CHEBI:29035"/>
        <label>1</label>
    </ligand>
</feature>
<dbReference type="GO" id="GO:0008758">
    <property type="term" value="F:UDP-2,3-diacylglucosamine hydrolase activity"/>
    <property type="evidence" value="ECO:0007669"/>
    <property type="project" value="UniProtKB-UniRule"/>
</dbReference>
<dbReference type="GO" id="GO:0019897">
    <property type="term" value="C:extrinsic component of plasma membrane"/>
    <property type="evidence" value="ECO:0007669"/>
    <property type="project" value="UniProtKB-UniRule"/>
</dbReference>
<dbReference type="SUPFAM" id="SSF56300">
    <property type="entry name" value="Metallo-dependent phosphatases"/>
    <property type="match status" value="1"/>
</dbReference>
<comment type="caution">
    <text evidence="3">The sequence shown here is derived from an EMBL/GenBank/DDBJ whole genome shotgun (WGS) entry which is preliminary data.</text>
</comment>
<feature type="binding site" evidence="2">
    <location>
        <begin position="82"/>
        <end position="83"/>
    </location>
    <ligand>
        <name>substrate</name>
    </ligand>
</feature>
<dbReference type="AlphaFoldDB" id="A0A8J3E624"/>
<feature type="binding site" evidence="2">
    <location>
        <position position="163"/>
    </location>
    <ligand>
        <name>substrate</name>
    </ligand>
</feature>
<evidence type="ECO:0000313" key="3">
    <source>
        <dbReference type="EMBL" id="GGF86985.1"/>
    </source>
</evidence>
<feature type="binding site" evidence="2">
    <location>
        <position position="13"/>
    </location>
    <ligand>
        <name>Mn(2+)</name>
        <dbReference type="ChEBI" id="CHEBI:29035"/>
        <label>1</label>
    </ligand>
</feature>
<gene>
    <name evidence="2 3" type="primary">lpxH</name>
    <name evidence="3" type="ORF">GCM10010995_00400</name>
</gene>
<feature type="binding site" evidence="2">
    <location>
        <position position="117"/>
    </location>
    <ligand>
        <name>Mn(2+)</name>
        <dbReference type="ChEBI" id="CHEBI:29035"/>
        <label>2</label>
    </ligand>
</feature>
<dbReference type="PANTHER" id="PTHR34990">
    <property type="entry name" value="UDP-2,3-DIACYLGLUCOSAMINE HYDROLASE-RELATED"/>
    <property type="match status" value="1"/>
</dbReference>
<evidence type="ECO:0000256" key="2">
    <source>
        <dbReference type="HAMAP-Rule" id="MF_00575"/>
    </source>
</evidence>
<dbReference type="NCBIfam" id="TIGR01854">
    <property type="entry name" value="lipid_A_lpxH"/>
    <property type="match status" value="1"/>
</dbReference>
<feature type="binding site" evidence="2">
    <location>
        <position position="44"/>
    </location>
    <ligand>
        <name>Mn(2+)</name>
        <dbReference type="ChEBI" id="CHEBI:29035"/>
        <label>1</label>
    </ligand>
</feature>
<dbReference type="RefSeq" id="WP_117001341.1">
    <property type="nucleotide sequence ID" value="NZ_BMJS01000001.1"/>
</dbReference>
<dbReference type="GO" id="GO:0009245">
    <property type="term" value="P:lipid A biosynthetic process"/>
    <property type="evidence" value="ECO:0007669"/>
    <property type="project" value="UniProtKB-UniRule"/>
</dbReference>
<dbReference type="InterPro" id="IPR043461">
    <property type="entry name" value="LpxH-like"/>
</dbReference>
<feature type="binding site" evidence="2">
    <location>
        <position position="194"/>
    </location>
    <ligand>
        <name>Mn(2+)</name>
        <dbReference type="ChEBI" id="CHEBI:29035"/>
        <label>2</label>
    </ligand>
</feature>
<dbReference type="CDD" id="cd07398">
    <property type="entry name" value="MPP_YbbF-LpxH"/>
    <property type="match status" value="1"/>
</dbReference>
<keyword evidence="2" id="KW-0479">Metal-binding</keyword>
<dbReference type="Gene3D" id="3.60.21.10">
    <property type="match status" value="1"/>
</dbReference>
<keyword evidence="2" id="KW-0441">Lipid A biosynthesis</keyword>
<feature type="binding site" evidence="2">
    <location>
        <position position="11"/>
    </location>
    <ligand>
        <name>Mn(2+)</name>
        <dbReference type="ChEBI" id="CHEBI:29035"/>
        <label>1</label>
    </ligand>
</feature>
<dbReference type="EMBL" id="BMJS01000001">
    <property type="protein sequence ID" value="GGF86985.1"/>
    <property type="molecule type" value="Genomic_DNA"/>
</dbReference>
<evidence type="ECO:0000313" key="4">
    <source>
        <dbReference type="Proteomes" id="UP000636949"/>
    </source>
</evidence>
<organism evidence="3 4">
    <name type="scientific">Cysteiniphilum litorale</name>
    <dbReference type="NCBI Taxonomy" id="2056700"/>
    <lineage>
        <taxon>Bacteria</taxon>
        <taxon>Pseudomonadati</taxon>
        <taxon>Pseudomonadota</taxon>
        <taxon>Gammaproteobacteria</taxon>
        <taxon>Thiotrichales</taxon>
        <taxon>Fastidiosibacteraceae</taxon>
        <taxon>Cysteiniphilum</taxon>
    </lineage>
</organism>
<comment type="similarity">
    <text evidence="2">Belongs to the LpxH family.</text>
</comment>
<proteinExistence type="inferred from homology"/>
<dbReference type="PANTHER" id="PTHR34990:SF1">
    <property type="entry name" value="UDP-2,3-DIACYLGLUCOSAMINE HYDROLASE"/>
    <property type="match status" value="1"/>
</dbReference>
<dbReference type="InterPro" id="IPR010138">
    <property type="entry name" value="UDP-diacylglucosamine_Hdrlase"/>
</dbReference>
<keyword evidence="2" id="KW-0443">Lipid metabolism</keyword>
<comment type="pathway">
    <text evidence="2">Glycolipid biosynthesis; lipid IV(A) biosynthesis; lipid IV(A) from (3R)-3-hydroxytetradecanoyl-[acyl-carrier-protein] and UDP-N-acetyl-alpha-D-glucosamine: step 4/6.</text>
</comment>
<feature type="binding site" evidence="2">
    <location>
        <position position="125"/>
    </location>
    <ligand>
        <name>substrate</name>
    </ligand>
</feature>
<keyword evidence="4" id="KW-1185">Reference proteome</keyword>
<comment type="catalytic activity">
    <reaction evidence="2">
        <text>UDP-2-N,3-O-bis[(3R)-3-hydroxytetradecanoyl]-alpha-D-glucosamine + H2O = 2-N,3-O-bis[(3R)-3-hydroxytetradecanoyl]-alpha-D-glucosaminyl 1-phosphate + UMP + 2 H(+)</text>
        <dbReference type="Rhea" id="RHEA:25213"/>
        <dbReference type="ChEBI" id="CHEBI:15377"/>
        <dbReference type="ChEBI" id="CHEBI:15378"/>
        <dbReference type="ChEBI" id="CHEBI:57865"/>
        <dbReference type="ChEBI" id="CHEBI:57957"/>
        <dbReference type="ChEBI" id="CHEBI:78847"/>
        <dbReference type="EC" id="3.6.1.54"/>
    </reaction>
</comment>
<keyword evidence="2" id="KW-0444">Lipid biosynthesis</keyword>
<feature type="binding site" evidence="2">
    <location>
        <position position="194"/>
    </location>
    <ligand>
        <name>substrate</name>
    </ligand>
</feature>
<keyword evidence="2" id="KW-0997">Cell inner membrane</keyword>
<evidence type="ECO:0000256" key="1">
    <source>
        <dbReference type="ARBA" id="ARBA00022801"/>
    </source>
</evidence>
<name>A0A8J3E624_9GAMM</name>
<dbReference type="Proteomes" id="UP000636949">
    <property type="component" value="Unassembled WGS sequence"/>
</dbReference>
<keyword evidence="2" id="KW-1003">Cell membrane</keyword>
<feature type="binding site" evidence="2">
    <location>
        <position position="44"/>
    </location>
    <ligand>
        <name>Mn(2+)</name>
        <dbReference type="ChEBI" id="CHEBI:29035"/>
        <label>2</label>
    </ligand>
</feature>
<dbReference type="UniPathway" id="UPA00359">
    <property type="reaction ID" value="UER00480"/>
</dbReference>
<feature type="binding site" evidence="2">
    <location>
        <position position="82"/>
    </location>
    <ligand>
        <name>Mn(2+)</name>
        <dbReference type="ChEBI" id="CHEBI:29035"/>
        <label>2</label>
    </ligand>
</feature>
<accession>A0A8J3E624</accession>
<keyword evidence="2" id="KW-0464">Manganese</keyword>
<comment type="cofactor">
    <cofactor evidence="2">
        <name>Mn(2+)</name>
        <dbReference type="ChEBI" id="CHEBI:29035"/>
    </cofactor>
    <text evidence="2">Binds 2 Mn(2+) ions per subunit in a binuclear metal center.</text>
</comment>
<dbReference type="NCBIfam" id="NF003743">
    <property type="entry name" value="PRK05340.1"/>
    <property type="match status" value="1"/>
</dbReference>
<dbReference type="HAMAP" id="MF_00575">
    <property type="entry name" value="LpxH"/>
    <property type="match status" value="1"/>
</dbReference>
<dbReference type="GO" id="GO:0005737">
    <property type="term" value="C:cytoplasm"/>
    <property type="evidence" value="ECO:0007669"/>
    <property type="project" value="InterPro"/>
</dbReference>
<feature type="binding site" evidence="2">
    <location>
        <position position="166"/>
    </location>
    <ligand>
        <name>substrate</name>
    </ligand>
</feature>
<sequence length="237" mass="27880">MMITNYYIIADLHLNESRPQTTDLFKTFLDDISHMGNALFILGDFFDYWVGDDVISHMQEDIIKALHDAHDKGLTIYFMHGNRDFLIGKSFAQKAKLTLINDPYLLQLKHKNIVLMHGDLLCTEDKSYQMFRYIVRTPLIKKLYLSLSVKTRQRIAQKIRAKSQQKNEKYKIIDVTPKGIKRYLADNKLLIHGHTHLFNTHHEKNYTRYVLGDWFNTGSYIHIDHDENIKLLKLDAV</sequence>
<keyword evidence="2" id="KW-0472">Membrane</keyword>
<comment type="subcellular location">
    <subcellularLocation>
        <location evidence="2">Cell inner membrane</location>
        <topology evidence="2">Peripheral membrane protein</topology>
        <orientation evidence="2">Cytoplasmic side</orientation>
    </subcellularLocation>
</comment>